<evidence type="ECO:0000313" key="1">
    <source>
        <dbReference type="EMBL" id="AFM27466.1"/>
    </source>
</evidence>
<dbReference type="Gene3D" id="1.10.10.60">
    <property type="entry name" value="Homeodomain-like"/>
    <property type="match status" value="1"/>
</dbReference>
<keyword evidence="2" id="KW-1185">Reference proteome</keyword>
<name>I4CD25_DESTA</name>
<dbReference type="AlphaFoldDB" id="I4CD25"/>
<dbReference type="KEGG" id="dti:Desti_4852"/>
<reference evidence="2" key="1">
    <citation type="submission" date="2012-06" db="EMBL/GenBank/DDBJ databases">
        <title>Complete sequence of chromosome of Desulfomonile tiedjei DSM 6799.</title>
        <authorList>
            <person name="Lucas S."/>
            <person name="Copeland A."/>
            <person name="Lapidus A."/>
            <person name="Glavina del Rio T."/>
            <person name="Dalin E."/>
            <person name="Tice H."/>
            <person name="Bruce D."/>
            <person name="Goodwin L."/>
            <person name="Pitluck S."/>
            <person name="Peters L."/>
            <person name="Ovchinnikova G."/>
            <person name="Zeytun A."/>
            <person name="Lu M."/>
            <person name="Kyrpides N."/>
            <person name="Mavromatis K."/>
            <person name="Ivanova N."/>
            <person name="Brettin T."/>
            <person name="Detter J.C."/>
            <person name="Han C."/>
            <person name="Larimer F."/>
            <person name="Land M."/>
            <person name="Hauser L."/>
            <person name="Markowitz V."/>
            <person name="Cheng J.-F."/>
            <person name="Hugenholtz P."/>
            <person name="Woyke T."/>
            <person name="Wu D."/>
            <person name="Spring S."/>
            <person name="Schroeder M."/>
            <person name="Brambilla E."/>
            <person name="Klenk H.-P."/>
            <person name="Eisen J.A."/>
        </authorList>
    </citation>
    <scope>NUCLEOTIDE SEQUENCE [LARGE SCALE GENOMIC DNA]</scope>
    <source>
        <strain evidence="2">ATCC 49306 / DSM 6799 / DCB-1</strain>
    </source>
</reference>
<sequence length="213" mass="24822">MELLVMTFGRKLQWDLNRALELLNQGKTCREIAEIMHLKREQVYDALRCRGFKIIPDRRGFRPRWDMDRAKSLADQGKAIYEIAQIMNLPQDLIRSGFKNRGWRPLNTRSGRHVTWDVGTAKQLRQQGLKWVEIDKKLGLSPGTVRHHFVRHKLHNPRPTPNMRWDLDRAINLWQKGFRWKEIGDLVGTHGNNVRRALARRGLLGANGSSHPG</sequence>
<protein>
    <submittedName>
        <fullName evidence="1">Uncharacterized protein</fullName>
    </submittedName>
</protein>
<dbReference type="HOGENOM" id="CLU_1292698_0_0_7"/>
<proteinExistence type="predicted"/>
<dbReference type="Proteomes" id="UP000006055">
    <property type="component" value="Chromosome"/>
</dbReference>
<dbReference type="EMBL" id="CP003360">
    <property type="protein sequence ID" value="AFM27466.1"/>
    <property type="molecule type" value="Genomic_DNA"/>
</dbReference>
<accession>I4CD25</accession>
<evidence type="ECO:0000313" key="2">
    <source>
        <dbReference type="Proteomes" id="UP000006055"/>
    </source>
</evidence>
<organism evidence="1 2">
    <name type="scientific">Desulfomonile tiedjei (strain ATCC 49306 / DSM 6799 / DCB-1)</name>
    <dbReference type="NCBI Taxonomy" id="706587"/>
    <lineage>
        <taxon>Bacteria</taxon>
        <taxon>Pseudomonadati</taxon>
        <taxon>Thermodesulfobacteriota</taxon>
        <taxon>Desulfomonilia</taxon>
        <taxon>Desulfomonilales</taxon>
        <taxon>Desulfomonilaceae</taxon>
        <taxon>Desulfomonile</taxon>
    </lineage>
</organism>
<gene>
    <name evidence="1" type="ordered locus">Desti_4852</name>
</gene>